<reference evidence="2 3" key="1">
    <citation type="submission" date="2019-02" db="EMBL/GenBank/DDBJ databases">
        <title>Deep-cultivation of Planctomycetes and their phenomic and genomic characterization uncovers novel biology.</title>
        <authorList>
            <person name="Wiegand S."/>
            <person name="Jogler M."/>
            <person name="Boedeker C."/>
            <person name="Pinto D."/>
            <person name="Vollmers J."/>
            <person name="Rivas-Marin E."/>
            <person name="Kohn T."/>
            <person name="Peeters S.H."/>
            <person name="Heuer A."/>
            <person name="Rast P."/>
            <person name="Oberbeckmann S."/>
            <person name="Bunk B."/>
            <person name="Jeske O."/>
            <person name="Meyerdierks A."/>
            <person name="Storesund J.E."/>
            <person name="Kallscheuer N."/>
            <person name="Luecker S."/>
            <person name="Lage O.M."/>
            <person name="Pohl T."/>
            <person name="Merkel B.J."/>
            <person name="Hornburger P."/>
            <person name="Mueller R.-W."/>
            <person name="Bruemmer F."/>
            <person name="Labrenz M."/>
            <person name="Spormann A.M."/>
            <person name="Op Den Camp H."/>
            <person name="Overmann J."/>
            <person name="Amann R."/>
            <person name="Jetten M.S.M."/>
            <person name="Mascher T."/>
            <person name="Medema M.H."/>
            <person name="Devos D.P."/>
            <person name="Kaster A.-K."/>
            <person name="Ovreas L."/>
            <person name="Rohde M."/>
            <person name="Galperin M.Y."/>
            <person name="Jogler C."/>
        </authorList>
    </citation>
    <scope>NUCLEOTIDE SEQUENCE [LARGE SCALE GENOMIC DNA]</scope>
    <source>
        <strain evidence="2 3">CA13</strain>
    </source>
</reference>
<dbReference type="SUPFAM" id="SSF51126">
    <property type="entry name" value="Pectin lyase-like"/>
    <property type="match status" value="1"/>
</dbReference>
<dbReference type="InterPro" id="IPR012334">
    <property type="entry name" value="Pectin_lyas_fold"/>
</dbReference>
<dbReference type="EMBL" id="SJPJ01000001">
    <property type="protein sequence ID" value="TWT84403.1"/>
    <property type="molecule type" value="Genomic_DNA"/>
</dbReference>
<dbReference type="SMART" id="SM00710">
    <property type="entry name" value="PbH1"/>
    <property type="match status" value="7"/>
</dbReference>
<gene>
    <name evidence="2" type="ORF">CA13_58810</name>
</gene>
<sequence length="317" mass="34842">MSGSCSIFRPIARQLKSSKCVAILIVLGMTFGCSKSRKSNEPQIAKVKTAEKVNLGHREIETHSFRRIIENKTFNKTLRLTDDDHSHTLVRNCRFFRIDGDGVLLRDVCNVTIADCIFDNINGQAAIRGSVAGGTQDVRILGNSIRNCAENGITFGQRSHLGVDHRRLLIEGNQIVDTGQSRGDGKSHSIYVQARDFEIIGNVISGARDGNAISVRSSGKVLGNRITGESKTRKPGIRYFSDHQRGASNELFISGNYISGQRIGIDLSEPMPRYDGKIGDGHVVQSFVLKGNDVEANQTPIAVSEELRQSAYRTVIE</sequence>
<dbReference type="AlphaFoldDB" id="A0A5C5ZCU9"/>
<dbReference type="InterPro" id="IPR006626">
    <property type="entry name" value="PbH1"/>
</dbReference>
<evidence type="ECO:0000313" key="2">
    <source>
        <dbReference type="EMBL" id="TWT84403.1"/>
    </source>
</evidence>
<protein>
    <recommendedName>
        <fullName evidence="1">Right handed beta helix domain-containing protein</fullName>
    </recommendedName>
</protein>
<dbReference type="Pfam" id="PF13229">
    <property type="entry name" value="Beta_helix"/>
    <property type="match status" value="1"/>
</dbReference>
<organism evidence="2 3">
    <name type="scientific">Novipirellula herctigrandis</name>
    <dbReference type="NCBI Taxonomy" id="2527986"/>
    <lineage>
        <taxon>Bacteria</taxon>
        <taxon>Pseudomonadati</taxon>
        <taxon>Planctomycetota</taxon>
        <taxon>Planctomycetia</taxon>
        <taxon>Pirellulales</taxon>
        <taxon>Pirellulaceae</taxon>
        <taxon>Novipirellula</taxon>
    </lineage>
</organism>
<dbReference type="Proteomes" id="UP000315010">
    <property type="component" value="Unassembled WGS sequence"/>
</dbReference>
<name>A0A5C5ZCU9_9BACT</name>
<dbReference type="Gene3D" id="2.160.20.10">
    <property type="entry name" value="Single-stranded right-handed beta-helix, Pectin lyase-like"/>
    <property type="match status" value="1"/>
</dbReference>
<feature type="domain" description="Right handed beta helix" evidence="1">
    <location>
        <begin position="85"/>
        <end position="230"/>
    </location>
</feature>
<accession>A0A5C5ZCU9</accession>
<evidence type="ECO:0000313" key="3">
    <source>
        <dbReference type="Proteomes" id="UP000315010"/>
    </source>
</evidence>
<comment type="caution">
    <text evidence="2">The sequence shown here is derived from an EMBL/GenBank/DDBJ whole genome shotgun (WGS) entry which is preliminary data.</text>
</comment>
<dbReference type="InterPro" id="IPR011050">
    <property type="entry name" value="Pectin_lyase_fold/virulence"/>
</dbReference>
<proteinExistence type="predicted"/>
<evidence type="ECO:0000259" key="1">
    <source>
        <dbReference type="Pfam" id="PF13229"/>
    </source>
</evidence>
<dbReference type="InterPro" id="IPR039448">
    <property type="entry name" value="Beta_helix"/>
</dbReference>
<keyword evidence="3" id="KW-1185">Reference proteome</keyword>